<keyword evidence="6 9" id="KW-0811">Translocation</keyword>
<dbReference type="GO" id="GO:0045893">
    <property type="term" value="P:positive regulation of DNA-templated transcription"/>
    <property type="evidence" value="ECO:0007669"/>
    <property type="project" value="TreeGrafter"/>
</dbReference>
<protein>
    <recommendedName>
        <fullName evidence="9">Nuclear pore complex protein Nup85</fullName>
    </recommendedName>
</protein>
<evidence type="ECO:0000256" key="8">
    <source>
        <dbReference type="ARBA" id="ARBA00023242"/>
    </source>
</evidence>
<comment type="subunit">
    <text evidence="9">Component of the nuclear pore complex (NPC).</text>
</comment>
<reference evidence="11 12" key="1">
    <citation type="journal article" date="2017" name="Biotechnol. Biofuels">
        <title>Differential beta-glucosidase expression as a function of carbon source availability in Talaromyces amestolkiae: a genomic and proteomic approach.</title>
        <authorList>
            <person name="de Eugenio L.I."/>
            <person name="Mendez-Liter J.A."/>
            <person name="Nieto-Dominguez M."/>
            <person name="Alonso L."/>
            <person name="Gil-Munoz J."/>
            <person name="Barriuso J."/>
            <person name="Prieto A."/>
            <person name="Martinez M.J."/>
        </authorList>
    </citation>
    <scope>NUCLEOTIDE SEQUENCE [LARGE SCALE GENOMIC DNA]</scope>
    <source>
        <strain evidence="11 12">CIB</strain>
    </source>
</reference>
<feature type="compositionally biased region" description="Acidic residues" evidence="10">
    <location>
        <begin position="132"/>
        <end position="192"/>
    </location>
</feature>
<dbReference type="GeneID" id="63792436"/>
<accession>A0A364KUI1</accession>
<evidence type="ECO:0000313" key="11">
    <source>
        <dbReference type="EMBL" id="RAO67208.1"/>
    </source>
</evidence>
<keyword evidence="8 9" id="KW-0539">Nucleus</keyword>
<dbReference type="Proteomes" id="UP000249363">
    <property type="component" value="Unassembled WGS sequence"/>
</dbReference>
<keyword evidence="12" id="KW-1185">Reference proteome</keyword>
<feature type="compositionally biased region" description="Low complexity" evidence="10">
    <location>
        <begin position="1047"/>
        <end position="1060"/>
    </location>
</feature>
<dbReference type="Pfam" id="PF07575">
    <property type="entry name" value="Nucleopor_Nup85"/>
    <property type="match status" value="1"/>
</dbReference>
<keyword evidence="9" id="KW-0472">Membrane</keyword>
<dbReference type="PANTHER" id="PTHR13373:SF21">
    <property type="entry name" value="NUCLEAR PORE COMPLEX PROTEIN NUP85"/>
    <property type="match status" value="1"/>
</dbReference>
<dbReference type="InterPro" id="IPR011502">
    <property type="entry name" value="Nucleoporin_Nup85"/>
</dbReference>
<name>A0A364KUI1_TALAM</name>
<dbReference type="RefSeq" id="XP_040731724.1">
    <property type="nucleotide sequence ID" value="XM_040875453.1"/>
</dbReference>
<keyword evidence="3 9" id="KW-0813">Transport</keyword>
<dbReference type="AlphaFoldDB" id="A0A364KUI1"/>
<evidence type="ECO:0000256" key="2">
    <source>
        <dbReference type="ARBA" id="ARBA00005573"/>
    </source>
</evidence>
<proteinExistence type="inferred from homology"/>
<keyword evidence="5 9" id="KW-0653">Protein transport</keyword>
<evidence type="ECO:0000256" key="1">
    <source>
        <dbReference type="ARBA" id="ARBA00004567"/>
    </source>
</evidence>
<dbReference type="GO" id="GO:0031080">
    <property type="term" value="C:nuclear pore outer ring"/>
    <property type="evidence" value="ECO:0007669"/>
    <property type="project" value="TreeGrafter"/>
</dbReference>
<feature type="region of interest" description="Disordered" evidence="10">
    <location>
        <begin position="327"/>
        <end position="349"/>
    </location>
</feature>
<evidence type="ECO:0000256" key="6">
    <source>
        <dbReference type="ARBA" id="ARBA00023010"/>
    </source>
</evidence>
<keyword evidence="7 9" id="KW-0906">Nuclear pore complex</keyword>
<dbReference type="PANTHER" id="PTHR13373">
    <property type="entry name" value="FROUNT PROTEIN-RELATED"/>
    <property type="match status" value="1"/>
</dbReference>
<comment type="similarity">
    <text evidence="2 9">Belongs to the nucleoporin Nup85 family.</text>
</comment>
<keyword evidence="4 9" id="KW-0509">mRNA transport</keyword>
<evidence type="ECO:0000256" key="7">
    <source>
        <dbReference type="ARBA" id="ARBA00023132"/>
    </source>
</evidence>
<feature type="region of interest" description="Disordered" evidence="10">
    <location>
        <begin position="108"/>
        <end position="192"/>
    </location>
</feature>
<feature type="region of interest" description="Disordered" evidence="10">
    <location>
        <begin position="1"/>
        <end position="81"/>
    </location>
</feature>
<dbReference type="OrthoDB" id="5422384at2759"/>
<feature type="compositionally biased region" description="Basic and acidic residues" evidence="10">
    <location>
        <begin position="327"/>
        <end position="345"/>
    </location>
</feature>
<dbReference type="GO" id="GO:0006606">
    <property type="term" value="P:protein import into nucleus"/>
    <property type="evidence" value="ECO:0007669"/>
    <property type="project" value="TreeGrafter"/>
</dbReference>
<comment type="function">
    <text evidence="9">Functions as a component of the nuclear pore complex (NPC).</text>
</comment>
<evidence type="ECO:0000256" key="3">
    <source>
        <dbReference type="ARBA" id="ARBA00022448"/>
    </source>
</evidence>
<dbReference type="EMBL" id="MIKG01000005">
    <property type="protein sequence ID" value="RAO67208.1"/>
    <property type="molecule type" value="Genomic_DNA"/>
</dbReference>
<dbReference type="GO" id="GO:0017056">
    <property type="term" value="F:structural constituent of nuclear pore"/>
    <property type="evidence" value="ECO:0007669"/>
    <property type="project" value="TreeGrafter"/>
</dbReference>
<organism evidence="11 12">
    <name type="scientific">Talaromyces amestolkiae</name>
    <dbReference type="NCBI Taxonomy" id="1196081"/>
    <lineage>
        <taxon>Eukaryota</taxon>
        <taxon>Fungi</taxon>
        <taxon>Dikarya</taxon>
        <taxon>Ascomycota</taxon>
        <taxon>Pezizomycotina</taxon>
        <taxon>Eurotiomycetes</taxon>
        <taxon>Eurotiomycetidae</taxon>
        <taxon>Eurotiales</taxon>
        <taxon>Trichocomaceae</taxon>
        <taxon>Talaromyces</taxon>
        <taxon>Talaromyces sect. Talaromyces</taxon>
    </lineage>
</organism>
<comment type="caution">
    <text evidence="11">The sequence shown here is derived from an EMBL/GenBank/DDBJ whole genome shotgun (WGS) entry which is preliminary data.</text>
</comment>
<dbReference type="GO" id="GO:0006406">
    <property type="term" value="P:mRNA export from nucleus"/>
    <property type="evidence" value="ECO:0007669"/>
    <property type="project" value="TreeGrafter"/>
</dbReference>
<feature type="compositionally biased region" description="Polar residues" evidence="10">
    <location>
        <begin position="13"/>
        <end position="74"/>
    </location>
</feature>
<evidence type="ECO:0000256" key="9">
    <source>
        <dbReference type="RuleBase" id="RU365073"/>
    </source>
</evidence>
<comment type="subcellular location">
    <subcellularLocation>
        <location evidence="1 9">Nucleus</location>
        <location evidence="1 9">Nuclear pore complex</location>
    </subcellularLocation>
</comment>
<evidence type="ECO:0000256" key="4">
    <source>
        <dbReference type="ARBA" id="ARBA00022816"/>
    </source>
</evidence>
<dbReference type="GO" id="GO:0031965">
    <property type="term" value="C:nuclear membrane"/>
    <property type="evidence" value="ECO:0007669"/>
    <property type="project" value="UniProtKB-UniRule"/>
</dbReference>
<evidence type="ECO:0000256" key="5">
    <source>
        <dbReference type="ARBA" id="ARBA00022927"/>
    </source>
</evidence>
<evidence type="ECO:0000256" key="10">
    <source>
        <dbReference type="SAM" id="MobiDB-lite"/>
    </source>
</evidence>
<dbReference type="STRING" id="1196081.A0A364KUI1"/>
<sequence>MFRFPESSPPSTPDKSQSPFSNISTTPAGAPPSTSRGNSRTGTRSNINFNESTSTFSQSRNIGGNDSFFSSISSADVPPFLNAKSTVSTGSFGDFGGFGNKAGGFSAVNGGNNLKVRNRKPHGLSQMTTASEDWEDEEDVDEEEEDAEGEYEDEYSDEAEEDYEDEGEEEEREDEEEYGDDENADGNSEGDLEMDATTDFAAMQTGFSNSIFNGFGQTTAPSQKRIYSNPNNAKRAKLDEKWATSSPQAAKNIIGPRKTPSQFPSIASNLASPAKAVTESGEVVLQTSYYIGALLDKLQEIEPDDAEALAVLSEAAAALTDFWGAASEKKREQSGQHRPHDDFGPGEKASGLENATVVASLLLQLHHPRAKGSDRRDLSAANSQNLALVVSSPETYTPTPKILVDWLNANHLGSLHEIESLQQTSPNPTASSHFWDIVQAGVLRGRFSEIAAILRSADFNYAHSALEDGFSQPGYRGMQLQAVQKTVNKAIQMLEASPVNQDNDWDVIGADWTAYRKRIRSAQIELQELAEGDKAPQQAGGSRFEASQFGVSTQFAPSESAFSFTQTSRMAESRIPWSIYQGISKIYGVILGNSSVIISVAQDWIEATVGLTAWWDGQGTGVFGNREQVNDADRQDAYLRRLNDCFGEVIEGAEMKSRPNPLVKLDVAVACLFEGNLVGTIKLLQTWSLCIAAAVAEIAHEGGWLETSIANMPGFLNQDDLMVLSYGQNDNVALDQISKDEVLEAYADKLGDRDQFEYNGNSRKGWELALEVFSRMQDNKRTSERVSRLLNKIPVDTVQQVDRVITLCIDLGFEDEGRKLAANFGEKIIAAGQTRADCDYGLAMICFARARSVRKVKEIANSLIAYSLQQSRAWPPDENLGGQLRTLVQNPKVCLSSIAAVDSEAAQIIQFYASGYATLRRFYDLRDEPVLFKGRKPHLRPLARKRAAAEALVAVIRSSADSIYGGLYDPERDSAVLVDNLMALLGEAILFVNETPSSLSIEQQSSILAAIEDLETVTPRVFAAAREFFYECLNEYIYETTGEPRKSSSSPRSTTSLKKSASGLTASSSFSMIDSHMADSSITHATNNTMASSGVLVPKPDTTYEYAKPIERGWDWRRGLAESSATMNGGTTESEDGDAAINPEEKLLRVLRLRLAQGMTWR</sequence>
<evidence type="ECO:0000313" key="12">
    <source>
        <dbReference type="Proteomes" id="UP000249363"/>
    </source>
</evidence>
<gene>
    <name evidence="11" type="ORF">BHQ10_003220</name>
</gene>
<feature type="region of interest" description="Disordered" evidence="10">
    <location>
        <begin position="1041"/>
        <end position="1060"/>
    </location>
</feature>